<dbReference type="OrthoDB" id="3216283at2"/>
<comment type="caution">
    <text evidence="3">The sequence shown here is derived from an EMBL/GenBank/DDBJ whole genome shotgun (WGS) entry which is preliminary data.</text>
</comment>
<feature type="domain" description="NADP-dependent oxidoreductase" evidence="2">
    <location>
        <begin position="22"/>
        <end position="279"/>
    </location>
</feature>
<dbReference type="Pfam" id="PF00248">
    <property type="entry name" value="Aldo_ket_red"/>
    <property type="match status" value="1"/>
</dbReference>
<sequence>MRGADAQLRTSVQLGDLGEVSRIGLGGNRFCGPGAFGRSSCPERCAATLRAAIDSGVSLVDTADSYGPGWSETIIGRTLWNSLARPVVATKVGLLRDNAGNWIVDVSPGHLRRAAEASARRLRVEAIDLLQLHTPGDGVPIEDSVGVLQDLRRAGLVRQVGVCNVSVRQLAAALSAGPIASVQNRLNLITIDAAEMKVVSMCAEAGIPYLAYQPLGDGALLGAGRIRAVAAELSVTPAQLVVRVLLRLSDSIVAIPGTCDPGHARTNAASLTARLDDRDKDIAVRCLARHRRQQKQEGNEHAAV</sequence>
<evidence type="ECO:0000259" key="2">
    <source>
        <dbReference type="Pfam" id="PF00248"/>
    </source>
</evidence>
<evidence type="ECO:0000313" key="4">
    <source>
        <dbReference type="Proteomes" id="UP000215199"/>
    </source>
</evidence>
<dbReference type="CDD" id="cd19088">
    <property type="entry name" value="AKR_AKR13B1"/>
    <property type="match status" value="1"/>
</dbReference>
<gene>
    <name evidence="3" type="ORF">CF165_13355</name>
</gene>
<dbReference type="PANTHER" id="PTHR43625:SF40">
    <property type="entry name" value="ALDO-KETO REDUCTASE YAKC [NADP(+)]"/>
    <property type="match status" value="1"/>
</dbReference>
<keyword evidence="1" id="KW-0560">Oxidoreductase</keyword>
<dbReference type="InterPro" id="IPR050791">
    <property type="entry name" value="Aldo-Keto_reductase"/>
</dbReference>
<dbReference type="GO" id="GO:0005737">
    <property type="term" value="C:cytoplasm"/>
    <property type="evidence" value="ECO:0007669"/>
    <property type="project" value="TreeGrafter"/>
</dbReference>
<name>A0A229TCM7_9PSEU</name>
<protein>
    <submittedName>
        <fullName evidence="3">Oxidoreductase</fullName>
    </submittedName>
</protein>
<dbReference type="InterPro" id="IPR020471">
    <property type="entry name" value="AKR"/>
</dbReference>
<dbReference type="Gene3D" id="3.20.20.100">
    <property type="entry name" value="NADP-dependent oxidoreductase domain"/>
    <property type="match status" value="1"/>
</dbReference>
<evidence type="ECO:0000313" key="3">
    <source>
        <dbReference type="EMBL" id="OXM68489.1"/>
    </source>
</evidence>
<dbReference type="SUPFAM" id="SSF51430">
    <property type="entry name" value="NAD(P)-linked oxidoreductase"/>
    <property type="match status" value="1"/>
</dbReference>
<dbReference type="InterPro" id="IPR023210">
    <property type="entry name" value="NADP_OxRdtase_dom"/>
</dbReference>
<dbReference type="EMBL" id="NMUL01000010">
    <property type="protein sequence ID" value="OXM68489.1"/>
    <property type="molecule type" value="Genomic_DNA"/>
</dbReference>
<organism evidence="3 4">
    <name type="scientific">Amycolatopsis vastitatis</name>
    <dbReference type="NCBI Taxonomy" id="1905142"/>
    <lineage>
        <taxon>Bacteria</taxon>
        <taxon>Bacillati</taxon>
        <taxon>Actinomycetota</taxon>
        <taxon>Actinomycetes</taxon>
        <taxon>Pseudonocardiales</taxon>
        <taxon>Pseudonocardiaceae</taxon>
        <taxon>Amycolatopsis</taxon>
    </lineage>
</organism>
<dbReference type="PANTHER" id="PTHR43625">
    <property type="entry name" value="AFLATOXIN B1 ALDEHYDE REDUCTASE"/>
    <property type="match status" value="1"/>
</dbReference>
<evidence type="ECO:0000256" key="1">
    <source>
        <dbReference type="ARBA" id="ARBA00023002"/>
    </source>
</evidence>
<dbReference type="InterPro" id="IPR036812">
    <property type="entry name" value="NAD(P)_OxRdtase_dom_sf"/>
</dbReference>
<proteinExistence type="predicted"/>
<dbReference type="Proteomes" id="UP000215199">
    <property type="component" value="Unassembled WGS sequence"/>
</dbReference>
<dbReference type="AlphaFoldDB" id="A0A229TCM7"/>
<dbReference type="RefSeq" id="WP_093947811.1">
    <property type="nucleotide sequence ID" value="NZ_NMUL01000010.1"/>
</dbReference>
<dbReference type="PRINTS" id="PR00069">
    <property type="entry name" value="ALDKETRDTASE"/>
</dbReference>
<dbReference type="GO" id="GO:0016491">
    <property type="term" value="F:oxidoreductase activity"/>
    <property type="evidence" value="ECO:0007669"/>
    <property type="project" value="UniProtKB-KW"/>
</dbReference>
<keyword evidence="4" id="KW-1185">Reference proteome</keyword>
<accession>A0A229TCM7</accession>
<reference evidence="4" key="1">
    <citation type="submission" date="2017-07" db="EMBL/GenBank/DDBJ databases">
        <title>Comparative genome mining reveals phylogenetic distribution patterns of secondary metabolites in Amycolatopsis.</title>
        <authorList>
            <person name="Adamek M."/>
            <person name="Alanjary M."/>
            <person name="Sales-Ortells H."/>
            <person name="Goodfellow M."/>
            <person name="Bull A.T."/>
            <person name="Kalinowski J."/>
            <person name="Ziemert N."/>
        </authorList>
    </citation>
    <scope>NUCLEOTIDE SEQUENCE [LARGE SCALE GENOMIC DNA]</scope>
    <source>
        <strain evidence="4">H5</strain>
    </source>
</reference>